<dbReference type="Gene3D" id="3.30.70.330">
    <property type="match status" value="1"/>
</dbReference>
<accession>A0AAN8JJW3</accession>
<evidence type="ECO:0000256" key="4">
    <source>
        <dbReference type="ARBA" id="ARBA00022692"/>
    </source>
</evidence>
<dbReference type="Pfam" id="PF09402">
    <property type="entry name" value="MSC"/>
    <property type="match status" value="1"/>
</dbReference>
<feature type="region of interest" description="Disordered" evidence="8">
    <location>
        <begin position="237"/>
        <end position="271"/>
    </location>
</feature>
<keyword evidence="7" id="KW-0539">Nucleus</keyword>
<dbReference type="CDD" id="cd12286">
    <property type="entry name" value="RRM_Man1"/>
    <property type="match status" value="1"/>
</dbReference>
<dbReference type="InterPro" id="IPR003887">
    <property type="entry name" value="LEM_dom"/>
</dbReference>
<dbReference type="InterPro" id="IPR041885">
    <property type="entry name" value="MAN1_winged_helix_dom"/>
</dbReference>
<gene>
    <name evidence="11" type="ORF">SNE40_015402</name>
</gene>
<dbReference type="GO" id="GO:0006998">
    <property type="term" value="P:nuclear envelope organization"/>
    <property type="evidence" value="ECO:0007669"/>
    <property type="project" value="TreeGrafter"/>
</dbReference>
<evidence type="ECO:0000313" key="11">
    <source>
        <dbReference type="EMBL" id="KAK6177273.1"/>
    </source>
</evidence>
<evidence type="ECO:0000256" key="9">
    <source>
        <dbReference type="SAM" id="Phobius"/>
    </source>
</evidence>
<evidence type="ECO:0000259" key="10">
    <source>
        <dbReference type="PROSITE" id="PS50954"/>
    </source>
</evidence>
<dbReference type="InterPro" id="IPR035979">
    <property type="entry name" value="RBD_domain_sf"/>
</dbReference>
<dbReference type="Gene3D" id="1.10.10.1180">
    <property type="entry name" value="MAN1, winged-helix domain"/>
    <property type="match status" value="1"/>
</dbReference>
<evidence type="ECO:0000256" key="8">
    <source>
        <dbReference type="SAM" id="MobiDB-lite"/>
    </source>
</evidence>
<dbReference type="AlphaFoldDB" id="A0AAN8JJW3"/>
<dbReference type="PANTHER" id="PTHR13428">
    <property type="entry name" value="INNER NUCLEAR MEMBRANE PROTEIN MAN1 LEM DOMAIN CONTAINING PROTEIN"/>
    <property type="match status" value="1"/>
</dbReference>
<sequence>MAVDDISDKQLVEELAKYGEKITLPLKAGKREILIKKLNHFRVRERPNESSVKKSGRNRRTLDAVSSDESDSSSKEGVASGSTQTFLKSVRRRSAAASNTQSNVDDEGFKRPTPRRSRRSEPVVPMSTNKTSLSSSKLYPSSRLNDKSTDYADSSTQSGPSTSKFNSLYDYGKSLDTSDSELEMEESLYEVENKSVNTTLPYDEDEEIESKVPRKSNTKPTTRYTSSFLNSFRKEYQFTPPTRPLPSTSRNSYRNTNNDTNTNNSQKQSKKKRYGFYPEHISEGLVVVVILFFVCLVVGYMFVKSDNFVYSLYGGVFPKAGPRSEYLLCEDEEDPTKRCYSKDEVETAMIIIHDLYDLLSTRAGEVECGNEVDKDMTSDDFKQQLKDMKHKRKTVKRLYSACTDLIIKNPHWKLRAYKDDGNNATAPDEVATLESVVASKSLVCRLGQSFFRVITGIILFLTAILVLYFGVQLYKYRSKKSDVEQRRVFKMVEEIIDILKENCDNDSDDDTSYMAVQHVRDQLLPPQQRRELQPIWNKAVKFIEDNESRIRLETQNIQGEEFEVWRWIQTVPNGGKVWQGQAFGEHKETTTSPIRYSPTPCLKVKNMFDAAVESEEDWFEKVENAILEKTEDVADIIHMFVDENSTEGCVYLKCSSRESAGKARQCLHGWWFDGRLITARYLRLEHYHKQFPDSVKAVRPLRLRKQQERSSLRQPYFRSTLEMT</sequence>
<dbReference type="Proteomes" id="UP001347796">
    <property type="component" value="Unassembled WGS sequence"/>
</dbReference>
<feature type="transmembrane region" description="Helical" evidence="9">
    <location>
        <begin position="450"/>
        <end position="471"/>
    </location>
</feature>
<name>A0AAN8JJW3_PATCE</name>
<reference evidence="11 12" key="1">
    <citation type="submission" date="2024-01" db="EMBL/GenBank/DDBJ databases">
        <title>The genome of the rayed Mediterranean limpet Patella caerulea (Linnaeus, 1758).</title>
        <authorList>
            <person name="Anh-Thu Weber A."/>
            <person name="Halstead-Nussloch G."/>
        </authorList>
    </citation>
    <scope>NUCLEOTIDE SEQUENCE [LARGE SCALE GENOMIC DNA]</scope>
    <source>
        <strain evidence="11">AATW-2023a</strain>
        <tissue evidence="11">Whole specimen</tissue>
    </source>
</reference>
<dbReference type="GO" id="GO:0005637">
    <property type="term" value="C:nuclear inner membrane"/>
    <property type="evidence" value="ECO:0007669"/>
    <property type="project" value="UniProtKB-SubCell"/>
</dbReference>
<evidence type="ECO:0000256" key="6">
    <source>
        <dbReference type="ARBA" id="ARBA00023136"/>
    </source>
</evidence>
<dbReference type="GO" id="GO:0031490">
    <property type="term" value="F:chromatin DNA binding"/>
    <property type="evidence" value="ECO:0007669"/>
    <property type="project" value="TreeGrafter"/>
</dbReference>
<feature type="transmembrane region" description="Helical" evidence="9">
    <location>
        <begin position="281"/>
        <end position="303"/>
    </location>
</feature>
<dbReference type="InterPro" id="IPR052277">
    <property type="entry name" value="INM_ESCRT-Associated"/>
</dbReference>
<dbReference type="PROSITE" id="PS50954">
    <property type="entry name" value="LEM"/>
    <property type="match status" value="1"/>
</dbReference>
<feature type="region of interest" description="Disordered" evidence="8">
    <location>
        <begin position="179"/>
        <end position="224"/>
    </location>
</feature>
<feature type="compositionally biased region" description="Polar residues" evidence="8">
    <location>
        <begin position="151"/>
        <end position="166"/>
    </location>
</feature>
<dbReference type="PANTHER" id="PTHR13428:SF12">
    <property type="entry name" value="INNER NUCLEAR MEMBRANE PROTEIN MAN1"/>
    <property type="match status" value="1"/>
</dbReference>
<evidence type="ECO:0000256" key="1">
    <source>
        <dbReference type="ARBA" id="ARBA00004127"/>
    </source>
</evidence>
<feature type="compositionally biased region" description="Low complexity" evidence="8">
    <location>
        <begin position="122"/>
        <end position="143"/>
    </location>
</feature>
<evidence type="ECO:0000256" key="7">
    <source>
        <dbReference type="ARBA" id="ARBA00023242"/>
    </source>
</evidence>
<feature type="compositionally biased region" description="Low complexity" evidence="8">
    <location>
        <begin position="245"/>
        <end position="267"/>
    </location>
</feature>
<dbReference type="InterPro" id="IPR018996">
    <property type="entry name" value="Man1/Src1-like_C"/>
</dbReference>
<feature type="region of interest" description="Disordered" evidence="8">
    <location>
        <begin position="44"/>
        <end position="167"/>
    </location>
</feature>
<protein>
    <recommendedName>
        <fullName evidence="10">LEM domain-containing protein</fullName>
    </recommendedName>
</protein>
<evidence type="ECO:0000256" key="5">
    <source>
        <dbReference type="ARBA" id="ARBA00022989"/>
    </source>
</evidence>
<feature type="domain" description="LEM" evidence="10">
    <location>
        <begin position="1"/>
        <end position="45"/>
    </location>
</feature>
<feature type="compositionally biased region" description="Acidic residues" evidence="8">
    <location>
        <begin position="179"/>
        <end position="189"/>
    </location>
</feature>
<dbReference type="EMBL" id="JAZGQO010000010">
    <property type="protein sequence ID" value="KAK6177273.1"/>
    <property type="molecule type" value="Genomic_DNA"/>
</dbReference>
<comment type="caution">
    <text evidence="11">The sequence shown here is derived from an EMBL/GenBank/DDBJ whole genome shotgun (WGS) entry which is preliminary data.</text>
</comment>
<evidence type="ECO:0000313" key="12">
    <source>
        <dbReference type="Proteomes" id="UP001347796"/>
    </source>
</evidence>
<evidence type="ECO:0000256" key="2">
    <source>
        <dbReference type="ARBA" id="ARBA00004540"/>
    </source>
</evidence>
<dbReference type="InterPro" id="IPR034394">
    <property type="entry name" value="Man1_RRM"/>
</dbReference>
<organism evidence="11 12">
    <name type="scientific">Patella caerulea</name>
    <name type="common">Rayed Mediterranean limpet</name>
    <dbReference type="NCBI Taxonomy" id="87958"/>
    <lineage>
        <taxon>Eukaryota</taxon>
        <taxon>Metazoa</taxon>
        <taxon>Spiralia</taxon>
        <taxon>Lophotrochozoa</taxon>
        <taxon>Mollusca</taxon>
        <taxon>Gastropoda</taxon>
        <taxon>Patellogastropoda</taxon>
        <taxon>Patelloidea</taxon>
        <taxon>Patellidae</taxon>
        <taxon>Patella</taxon>
    </lineage>
</organism>
<dbReference type="GO" id="GO:0030514">
    <property type="term" value="P:negative regulation of BMP signaling pathway"/>
    <property type="evidence" value="ECO:0007669"/>
    <property type="project" value="TreeGrafter"/>
</dbReference>
<keyword evidence="6 9" id="KW-0472">Membrane</keyword>
<keyword evidence="5 9" id="KW-1133">Transmembrane helix</keyword>
<dbReference type="FunFam" id="1.10.10.1180:FF:000002">
    <property type="entry name" value="LEM domain-containing protein 2"/>
    <property type="match status" value="1"/>
</dbReference>
<evidence type="ECO:0000256" key="3">
    <source>
        <dbReference type="ARBA" id="ARBA00022553"/>
    </source>
</evidence>
<keyword evidence="12" id="KW-1185">Reference proteome</keyword>
<keyword evidence="3" id="KW-0597">Phosphoprotein</keyword>
<keyword evidence="4 9" id="KW-0812">Transmembrane</keyword>
<dbReference type="SUPFAM" id="SSF54928">
    <property type="entry name" value="RNA-binding domain, RBD"/>
    <property type="match status" value="1"/>
</dbReference>
<comment type="subcellular location">
    <subcellularLocation>
        <location evidence="1">Endomembrane system</location>
        <topology evidence="1">Multi-pass membrane protein</topology>
    </subcellularLocation>
    <subcellularLocation>
        <location evidence="2">Nucleus inner membrane</location>
    </subcellularLocation>
</comment>
<dbReference type="FunFam" id="3.30.70.330:FF:000176">
    <property type="entry name" value="Inner nuclear membrane protein Man1"/>
    <property type="match status" value="1"/>
</dbReference>
<dbReference type="InterPro" id="IPR012677">
    <property type="entry name" value="Nucleotide-bd_a/b_plait_sf"/>
</dbReference>
<proteinExistence type="predicted"/>